<feature type="transmembrane region" description="Helical" evidence="2">
    <location>
        <begin position="25"/>
        <end position="45"/>
    </location>
</feature>
<comment type="similarity">
    <text evidence="1">Belongs to the DnaB/DnaD family.</text>
</comment>
<evidence type="ECO:0000313" key="5">
    <source>
        <dbReference type="EMBL" id="EMR14696.1"/>
    </source>
</evidence>
<name>A0ABP2TGB4_PEWBP</name>
<evidence type="ECO:0000313" key="6">
    <source>
        <dbReference type="Proteomes" id="UP000014082"/>
    </source>
</evidence>
<dbReference type="EMBL" id="AMWZ01000007">
    <property type="protein sequence ID" value="EMR14696.1"/>
    <property type="molecule type" value="Genomic_DNA"/>
</dbReference>
<sequence length="407" mass="48369">MINSNIIKIYCFNKLSLEDYKVLNLLYQPLIGTIAISLYNILYFLNESKNNFDNNFNITHQMLFDLLNVDQKTFKKNKYKLEALRLLETYSNENKDIIYIIYSPVQVHNFFKDPLLSHFFLSEVGNYYHCLQKLLLNKSPIIPENFQNISKNFVDIYGVNKIAIDHSSLYNHYSSDNVAMPPKHLVVFKKFFDYEMFLSNLSERFKKPFLLENENIDYIVTLGFVYMLKPKAMAILYQKLFRHNYNQNIDLNILKDYLYEQNVKTQQNIKIIDATDYQQEKNEMILCLKRSHPINIIKSFGKNINMHKRLNHDLFMLIQNNKNVDIGVINALLMYICKKKNHDIHFVLSYNYCNTVLKSWLKRGIVSTETAYNYLTAELTNHINKFNSSRKEVALPKWLDDFMKNLH</sequence>
<dbReference type="RefSeq" id="WP_004994822.1">
    <property type="nucleotide sequence ID" value="NZ_AMWZ01000007.1"/>
</dbReference>
<gene>
    <name evidence="5" type="primary">dnaB2</name>
    <name evidence="5" type="ORF">PNWB_v1c1580</name>
</gene>
<dbReference type="InterPro" id="IPR058660">
    <property type="entry name" value="WHD_DnaB"/>
</dbReference>
<reference evidence="5 6" key="1">
    <citation type="journal article" date="2013" name="PLoS ONE">
        <title>Comparative analysis of the peanut witches'-broom phytoplasma genome reveals horizontal transfer of potential mobile units and effectors.</title>
        <authorList>
            <person name="Chung W.C."/>
            <person name="Chen L.L."/>
            <person name="Lo W.S."/>
            <person name="Lin C.P."/>
            <person name="Kuo C.H."/>
        </authorList>
    </citation>
    <scope>NUCLEOTIDE SEQUENCE [LARGE SCALE GENOMIC DNA]</scope>
    <source>
        <strain evidence="5 6">NTU2011</strain>
    </source>
</reference>
<evidence type="ECO:0000259" key="4">
    <source>
        <dbReference type="Pfam" id="PF25888"/>
    </source>
</evidence>
<evidence type="ECO:0000256" key="1">
    <source>
        <dbReference type="ARBA" id="ARBA00093462"/>
    </source>
</evidence>
<feature type="domain" description="DnaB/C C-terminal" evidence="3">
    <location>
        <begin position="321"/>
        <end position="374"/>
    </location>
</feature>
<dbReference type="Pfam" id="PF07261">
    <property type="entry name" value="DnaB_2"/>
    <property type="match status" value="1"/>
</dbReference>
<proteinExistence type="inferred from homology"/>
<keyword evidence="2" id="KW-1133">Transmembrane helix</keyword>
<comment type="caution">
    <text evidence="5">The sequence shown here is derived from an EMBL/GenBank/DDBJ whole genome shotgun (WGS) entry which is preliminary data.</text>
</comment>
<dbReference type="InterPro" id="IPR006343">
    <property type="entry name" value="DnaB/C_C"/>
</dbReference>
<evidence type="ECO:0000259" key="3">
    <source>
        <dbReference type="Pfam" id="PF07261"/>
    </source>
</evidence>
<dbReference type="Proteomes" id="UP000014082">
    <property type="component" value="Unassembled WGS sequence"/>
</dbReference>
<keyword evidence="2" id="KW-0812">Transmembrane</keyword>
<organism evidence="5 6">
    <name type="scientific">Peanut witches'-broom phytoplasma NTU2011</name>
    <dbReference type="NCBI Taxonomy" id="1163385"/>
    <lineage>
        <taxon>Bacteria</taxon>
        <taxon>Bacillati</taxon>
        <taxon>Mycoplasmatota</taxon>
        <taxon>Mollicutes</taxon>
        <taxon>Acholeplasmatales</taxon>
        <taxon>Acholeplasmataceae</taxon>
        <taxon>Candidatus Phytoplasma</taxon>
        <taxon>16SrII (Peanut WB group)</taxon>
    </lineage>
</organism>
<accession>A0ABP2TGB4</accession>
<keyword evidence="2" id="KW-0472">Membrane</keyword>
<dbReference type="Pfam" id="PF25888">
    <property type="entry name" value="WHD_DnaB"/>
    <property type="match status" value="1"/>
</dbReference>
<protein>
    <submittedName>
        <fullName evidence="5">Replication initiation and membrane attachment protein</fullName>
    </submittedName>
</protein>
<feature type="domain" description="Replicative helicase loading/DNA remodeling protein DnaB N-terminal winged helix" evidence="4">
    <location>
        <begin position="13"/>
        <end position="256"/>
    </location>
</feature>
<keyword evidence="6" id="KW-1185">Reference proteome</keyword>
<evidence type="ECO:0000256" key="2">
    <source>
        <dbReference type="SAM" id="Phobius"/>
    </source>
</evidence>